<dbReference type="CDD" id="cd16978">
    <property type="entry name" value="VHS_HSE1"/>
    <property type="match status" value="1"/>
</dbReference>
<dbReference type="FunFam" id="2.30.30.40:FF:000072">
    <property type="entry name" value="Unconventional Myosin IB"/>
    <property type="match status" value="1"/>
</dbReference>
<dbReference type="GO" id="GO:0035091">
    <property type="term" value="F:phosphatidylinositol binding"/>
    <property type="evidence" value="ECO:0007669"/>
    <property type="project" value="InterPro"/>
</dbReference>
<dbReference type="InterPro" id="IPR008942">
    <property type="entry name" value="ENTH_VHS"/>
</dbReference>
<name>A0A899G083_9ASCO</name>
<dbReference type="SUPFAM" id="SSF89009">
    <property type="entry name" value="GAT-like domain"/>
    <property type="match status" value="1"/>
</dbReference>
<sequence>MSQKLQTIEALISRATDEYLARENWEYILDVCDCLNQGGDIKMAIFVLQKRFLSGNQRVQLYCLSLVEALVKNCGLLVQREVSSEAFMETFLKYLEDVNTNFVVKERILLLVQQFSLDFPSSPLFEYVRKVYQQLKFEYKYIQKENKKDEQKEKEEKELQLALTLSLEKNEENRYNHQKKSKYSEYNPLTSKRDCSTTTVSRVRALFDFHASEPGELSFQRGDIITVLEVTHKDWWYGSLNGKMGIFPSNYVEKLQEPTPDELKREIENEIKVLSHEENIEKLLEILSNVGLTENSNIVESEKFQNLYHSTLTIRSNLIKLIKKYAQKKDDMISLNERFVKAMKDYEILMEKSMTHFSYTSSHNPSVQQYHDKKHDYSQKYPVHLNSPSQNEGIGHSSESYYSVLIFNNAAEMGFFADLNKRVFQIINLYNNQ</sequence>
<dbReference type="Pfam" id="PF14604">
    <property type="entry name" value="SH3_9"/>
    <property type="match status" value="1"/>
</dbReference>
<evidence type="ECO:0000256" key="5">
    <source>
        <dbReference type="ARBA" id="ARBA00018978"/>
    </source>
</evidence>
<evidence type="ECO:0000256" key="11">
    <source>
        <dbReference type="PROSITE-ProRule" id="PRU00192"/>
    </source>
</evidence>
<proteinExistence type="inferred from homology"/>
<dbReference type="SMART" id="SM00288">
    <property type="entry name" value="VHS"/>
    <property type="match status" value="1"/>
</dbReference>
<dbReference type="InterPro" id="IPR004152">
    <property type="entry name" value="GAT_dom"/>
</dbReference>
<dbReference type="PANTHER" id="PTHR45929:SF3">
    <property type="entry name" value="JAK PATHWAY SIGNAL TRANSDUCTION ADAPTOR MOLECULE"/>
    <property type="match status" value="1"/>
</dbReference>
<dbReference type="Proteomes" id="UP000663699">
    <property type="component" value="Chromosome 9"/>
</dbReference>
<reference evidence="14" key="1">
    <citation type="submission" date="2020-06" db="EMBL/GenBank/DDBJ databases">
        <title>Genomes of multiple members of Pneumocystis genus reveal paths to human pathogen Pneumocystis jirovecii.</title>
        <authorList>
            <person name="Cisse O.H."/>
            <person name="Ma L."/>
            <person name="Dekker J."/>
            <person name="Khil P."/>
            <person name="Jo J."/>
            <person name="Brenchley J."/>
            <person name="Blair R."/>
            <person name="Pahar B."/>
            <person name="Chabe M."/>
            <person name="Van Rompay K.A."/>
            <person name="Keesler R."/>
            <person name="Sukura A."/>
            <person name="Hirsch V."/>
            <person name="Kutty G."/>
            <person name="Liu Y."/>
            <person name="Peng L."/>
            <person name="Chen J."/>
            <person name="Song J."/>
            <person name="Weissenbacher-Lang C."/>
            <person name="Xu J."/>
            <person name="Upham N.S."/>
            <person name="Stajich J.E."/>
            <person name="Cuomo C.A."/>
            <person name="Cushion M.T."/>
            <person name="Kovacs J.A."/>
        </authorList>
    </citation>
    <scope>NUCLEOTIDE SEQUENCE</scope>
    <source>
        <strain evidence="14">2A</strain>
    </source>
</reference>
<dbReference type="InterPro" id="IPR050670">
    <property type="entry name" value="STAM"/>
</dbReference>
<dbReference type="InterPro" id="IPR036028">
    <property type="entry name" value="SH3-like_dom_sf"/>
</dbReference>
<dbReference type="InterPro" id="IPR002014">
    <property type="entry name" value="VHS_dom"/>
</dbReference>
<dbReference type="GO" id="GO:0010008">
    <property type="term" value="C:endosome membrane"/>
    <property type="evidence" value="ECO:0007669"/>
    <property type="project" value="UniProtKB-SubCell"/>
</dbReference>
<dbReference type="PANTHER" id="PTHR45929">
    <property type="entry name" value="JAK PATHWAY SIGNAL TRANSDUCTION ADAPTOR MOLECULE"/>
    <property type="match status" value="1"/>
</dbReference>
<dbReference type="Pfam" id="PF00790">
    <property type="entry name" value="VHS"/>
    <property type="match status" value="1"/>
</dbReference>
<evidence type="ECO:0000256" key="8">
    <source>
        <dbReference type="ARBA" id="ARBA00022753"/>
    </source>
</evidence>
<evidence type="ECO:0000256" key="10">
    <source>
        <dbReference type="ARBA" id="ARBA00023136"/>
    </source>
</evidence>
<dbReference type="GO" id="GO:0043130">
    <property type="term" value="F:ubiquitin binding"/>
    <property type="evidence" value="ECO:0007669"/>
    <property type="project" value="InterPro"/>
</dbReference>
<dbReference type="SUPFAM" id="SSF50044">
    <property type="entry name" value="SH3-domain"/>
    <property type="match status" value="1"/>
</dbReference>
<protein>
    <recommendedName>
        <fullName evidence="4">Class E vacuolar protein-sorting machinery protein HSE1</fullName>
    </recommendedName>
    <alternativeName>
        <fullName evidence="5">Class E vacuolar protein-sorting machinery protein hse1</fullName>
    </alternativeName>
</protein>
<evidence type="ECO:0000256" key="7">
    <source>
        <dbReference type="ARBA" id="ARBA00022448"/>
    </source>
</evidence>
<keyword evidence="10" id="KW-0472">Membrane</keyword>
<evidence type="ECO:0000256" key="9">
    <source>
        <dbReference type="ARBA" id="ARBA00022927"/>
    </source>
</evidence>
<accession>A0A899G083</accession>
<dbReference type="SUPFAM" id="SSF48464">
    <property type="entry name" value="ENTH/VHS domain"/>
    <property type="match status" value="1"/>
</dbReference>
<evidence type="ECO:0000256" key="3">
    <source>
        <dbReference type="ARBA" id="ARBA00009666"/>
    </source>
</evidence>
<dbReference type="PRINTS" id="PR00452">
    <property type="entry name" value="SH3DOMAIN"/>
</dbReference>
<dbReference type="PROSITE" id="PS50179">
    <property type="entry name" value="VHS"/>
    <property type="match status" value="1"/>
</dbReference>
<evidence type="ECO:0000256" key="6">
    <source>
        <dbReference type="ARBA" id="ARBA00022443"/>
    </source>
</evidence>
<dbReference type="CDD" id="cd11805">
    <property type="entry name" value="SH3_GRB2_like_C"/>
    <property type="match status" value="1"/>
</dbReference>
<dbReference type="SMART" id="SM00326">
    <property type="entry name" value="SH3"/>
    <property type="match status" value="1"/>
</dbReference>
<organism evidence="14 15">
    <name type="scientific">Pneumocystis wakefieldiae</name>
    <dbReference type="NCBI Taxonomy" id="38082"/>
    <lineage>
        <taxon>Eukaryota</taxon>
        <taxon>Fungi</taxon>
        <taxon>Dikarya</taxon>
        <taxon>Ascomycota</taxon>
        <taxon>Taphrinomycotina</taxon>
        <taxon>Pneumocystomycetes</taxon>
        <taxon>Pneumocystaceae</taxon>
        <taxon>Pneumocystis</taxon>
    </lineage>
</organism>
<dbReference type="GO" id="GO:0043328">
    <property type="term" value="P:protein transport to vacuole involved in ubiquitin-dependent protein catabolic process via the multivesicular body sorting pathway"/>
    <property type="evidence" value="ECO:0007669"/>
    <property type="project" value="TreeGrafter"/>
</dbReference>
<keyword evidence="9" id="KW-0653">Protein transport</keyword>
<evidence type="ECO:0000313" key="15">
    <source>
        <dbReference type="Proteomes" id="UP000663699"/>
    </source>
</evidence>
<comment type="subcellular location">
    <subcellularLocation>
        <location evidence="2">Endosome membrane</location>
        <topology evidence="2">Peripheral membrane protein</topology>
        <orientation evidence="2">Cytoplasmic side</orientation>
    </subcellularLocation>
</comment>
<evidence type="ECO:0000313" key="14">
    <source>
        <dbReference type="EMBL" id="QSL65944.1"/>
    </source>
</evidence>
<keyword evidence="15" id="KW-1185">Reference proteome</keyword>
<dbReference type="Gene3D" id="1.20.5.1940">
    <property type="match status" value="1"/>
</dbReference>
<dbReference type="CDD" id="cd21386">
    <property type="entry name" value="GAT_Hse1"/>
    <property type="match status" value="1"/>
</dbReference>
<evidence type="ECO:0000256" key="1">
    <source>
        <dbReference type="ARBA" id="ARBA00002654"/>
    </source>
</evidence>
<evidence type="ECO:0000259" key="12">
    <source>
        <dbReference type="PROSITE" id="PS50002"/>
    </source>
</evidence>
<comment type="function">
    <text evidence="1">Component of the ESCRT-0 complex which is the sorting receptor for ubiquitinated cargo proteins at the multivesicular body (MVB).</text>
</comment>
<dbReference type="AlphaFoldDB" id="A0A899G083"/>
<dbReference type="Pfam" id="PF03127">
    <property type="entry name" value="GAT"/>
    <property type="match status" value="1"/>
</dbReference>
<evidence type="ECO:0000256" key="2">
    <source>
        <dbReference type="ARBA" id="ARBA00004125"/>
    </source>
</evidence>
<dbReference type="GO" id="GO:0033565">
    <property type="term" value="C:ESCRT-0 complex"/>
    <property type="evidence" value="ECO:0007669"/>
    <property type="project" value="TreeGrafter"/>
</dbReference>
<dbReference type="Gene3D" id="2.30.30.40">
    <property type="entry name" value="SH3 Domains"/>
    <property type="match status" value="1"/>
</dbReference>
<comment type="similarity">
    <text evidence="3">Belongs to the STAM family.</text>
</comment>
<dbReference type="InterPro" id="IPR001452">
    <property type="entry name" value="SH3_domain"/>
</dbReference>
<gene>
    <name evidence="14" type="ORF">MERGE_003081</name>
</gene>
<evidence type="ECO:0000256" key="4">
    <source>
        <dbReference type="ARBA" id="ARBA00017923"/>
    </source>
</evidence>
<feature type="domain" description="SH3" evidence="12">
    <location>
        <begin position="198"/>
        <end position="257"/>
    </location>
</feature>
<keyword evidence="7" id="KW-0813">Transport</keyword>
<keyword evidence="6 11" id="KW-0728">SH3 domain</keyword>
<evidence type="ECO:0000259" key="13">
    <source>
        <dbReference type="PROSITE" id="PS50179"/>
    </source>
</evidence>
<feature type="domain" description="VHS" evidence="13">
    <location>
        <begin position="15"/>
        <end position="136"/>
    </location>
</feature>
<keyword evidence="8" id="KW-0967">Endosome</keyword>
<dbReference type="EMBL" id="CP054540">
    <property type="protein sequence ID" value="QSL65944.1"/>
    <property type="molecule type" value="Genomic_DNA"/>
</dbReference>
<dbReference type="PRINTS" id="PR01887">
    <property type="entry name" value="SPECTRNALPHA"/>
</dbReference>
<dbReference type="PROSITE" id="PS50002">
    <property type="entry name" value="SH3"/>
    <property type="match status" value="1"/>
</dbReference>
<dbReference type="Gene3D" id="1.25.40.90">
    <property type="match status" value="1"/>
</dbReference>
<dbReference type="OrthoDB" id="10255964at2759"/>